<reference evidence="2 3" key="1">
    <citation type="journal article" date="2019" name="Sci. Rep.">
        <title>Orb-weaving spider Araneus ventricosus genome elucidates the spidroin gene catalogue.</title>
        <authorList>
            <person name="Kono N."/>
            <person name="Nakamura H."/>
            <person name="Ohtoshi R."/>
            <person name="Moran D.A.P."/>
            <person name="Shinohara A."/>
            <person name="Yoshida Y."/>
            <person name="Fujiwara M."/>
            <person name="Mori M."/>
            <person name="Tomita M."/>
            <person name="Arakawa K."/>
        </authorList>
    </citation>
    <scope>NUCLEOTIDE SEQUENCE [LARGE SCALE GENOMIC DNA]</scope>
</reference>
<protein>
    <submittedName>
        <fullName evidence="2">Uncharacterized protein</fullName>
    </submittedName>
</protein>
<organism evidence="2 3">
    <name type="scientific">Araneus ventricosus</name>
    <name type="common">Orbweaver spider</name>
    <name type="synonym">Epeira ventricosa</name>
    <dbReference type="NCBI Taxonomy" id="182803"/>
    <lineage>
        <taxon>Eukaryota</taxon>
        <taxon>Metazoa</taxon>
        <taxon>Ecdysozoa</taxon>
        <taxon>Arthropoda</taxon>
        <taxon>Chelicerata</taxon>
        <taxon>Arachnida</taxon>
        <taxon>Araneae</taxon>
        <taxon>Araneomorphae</taxon>
        <taxon>Entelegynae</taxon>
        <taxon>Araneoidea</taxon>
        <taxon>Araneidae</taxon>
        <taxon>Araneus</taxon>
    </lineage>
</organism>
<proteinExistence type="predicted"/>
<dbReference type="Proteomes" id="UP000499080">
    <property type="component" value="Unassembled WGS sequence"/>
</dbReference>
<keyword evidence="3" id="KW-1185">Reference proteome</keyword>
<evidence type="ECO:0000313" key="2">
    <source>
        <dbReference type="EMBL" id="GBO38775.1"/>
    </source>
</evidence>
<comment type="caution">
    <text evidence="2">The sequence shown here is derived from an EMBL/GenBank/DDBJ whole genome shotgun (WGS) entry which is preliminary data.</text>
</comment>
<evidence type="ECO:0000313" key="3">
    <source>
        <dbReference type="Proteomes" id="UP000499080"/>
    </source>
</evidence>
<sequence>LQFICHPSVEEDMNMNTKLLDDTLDVFFEETDSVDYNESEMEELETEVSENTERWSDDGI</sequence>
<dbReference type="EMBL" id="BGPR01063591">
    <property type="protein sequence ID" value="GBO38775.1"/>
    <property type="molecule type" value="Genomic_DNA"/>
</dbReference>
<gene>
    <name evidence="2" type="ORF">AVEN_23944_1</name>
</gene>
<dbReference type="AlphaFoldDB" id="A0A4Y2WMP0"/>
<evidence type="ECO:0000256" key="1">
    <source>
        <dbReference type="SAM" id="MobiDB-lite"/>
    </source>
</evidence>
<feature type="region of interest" description="Disordered" evidence="1">
    <location>
        <begin position="36"/>
        <end position="60"/>
    </location>
</feature>
<accession>A0A4Y2WMP0</accession>
<feature type="compositionally biased region" description="Basic and acidic residues" evidence="1">
    <location>
        <begin position="51"/>
        <end position="60"/>
    </location>
</feature>
<feature type="compositionally biased region" description="Acidic residues" evidence="1">
    <location>
        <begin position="36"/>
        <end position="50"/>
    </location>
</feature>
<name>A0A4Y2WMP0_ARAVE</name>
<feature type="non-terminal residue" evidence="2">
    <location>
        <position position="1"/>
    </location>
</feature>